<dbReference type="GO" id="GO:0015159">
    <property type="term" value="F:polysaccharide transmembrane transporter activity"/>
    <property type="evidence" value="ECO:0007669"/>
    <property type="project" value="InterPro"/>
</dbReference>
<evidence type="ECO:0000256" key="4">
    <source>
        <dbReference type="ARBA" id="ARBA00022452"/>
    </source>
</evidence>
<evidence type="ECO:0000256" key="9">
    <source>
        <dbReference type="ARBA" id="ARBA00023065"/>
    </source>
</evidence>
<sequence length="260" mass="28107">MNIHHLISKAAVCSAVLAASSLLPSCVSPKEVLYIQDVSGQTNERIKGNYQTLIQKDDQLSITVSSKQPELTAPFAVSEIGSNTQGASSRKGYLVDSNGYIVLPVIGKIKAAGKTCSQLGDDIAATLRSRDYISDASVNVQITNFKFSVLGEVASPGTYTVDGQRLTILEAISRAGDLNIDGNRDITLIRETNGRRQIATVDLRSKDLFQSPYYYIQQNDTLYVTPAERKINTRSDTVQYIGWTASGLGLILGIVALCAL</sequence>
<dbReference type="Pfam" id="PF22461">
    <property type="entry name" value="SLBB_2"/>
    <property type="match status" value="1"/>
</dbReference>
<dbReference type="Proteomes" id="UP000236000">
    <property type="component" value="Unassembled WGS sequence"/>
</dbReference>
<keyword evidence="6 15" id="KW-0812">Transmembrane</keyword>
<keyword evidence="14" id="KW-0449">Lipoprotein</keyword>
<keyword evidence="13" id="KW-0998">Cell outer membrane</keyword>
<proteinExistence type="inferred from homology"/>
<evidence type="ECO:0000256" key="2">
    <source>
        <dbReference type="ARBA" id="ARBA00009450"/>
    </source>
</evidence>
<evidence type="ECO:0000313" key="18">
    <source>
        <dbReference type="EMBL" id="PNC18010.1"/>
    </source>
</evidence>
<keyword evidence="5" id="KW-0762">Sugar transport</keyword>
<dbReference type="EMBL" id="PJKA01000010">
    <property type="protein sequence ID" value="PNC18010.1"/>
    <property type="molecule type" value="Genomic_DNA"/>
</dbReference>
<keyword evidence="15" id="KW-1133">Transmembrane helix</keyword>
<evidence type="ECO:0000256" key="8">
    <source>
        <dbReference type="ARBA" id="ARBA00023047"/>
    </source>
</evidence>
<dbReference type="Gene3D" id="3.10.560.10">
    <property type="entry name" value="Outer membrane lipoprotein wza domain like"/>
    <property type="match status" value="1"/>
</dbReference>
<evidence type="ECO:0000256" key="5">
    <source>
        <dbReference type="ARBA" id="ARBA00022597"/>
    </source>
</evidence>
<keyword evidence="8" id="KW-0625">Polysaccharide transport</keyword>
<feature type="transmembrane region" description="Helical" evidence="15">
    <location>
        <begin position="240"/>
        <end position="259"/>
    </location>
</feature>
<keyword evidence="12" id="KW-0564">Palmitate</keyword>
<dbReference type="GO" id="GO:0015288">
    <property type="term" value="F:porin activity"/>
    <property type="evidence" value="ECO:0007669"/>
    <property type="project" value="UniProtKB-KW"/>
</dbReference>
<evidence type="ECO:0000256" key="12">
    <source>
        <dbReference type="ARBA" id="ARBA00023139"/>
    </source>
</evidence>
<evidence type="ECO:0000256" key="3">
    <source>
        <dbReference type="ARBA" id="ARBA00022448"/>
    </source>
</evidence>
<evidence type="ECO:0000256" key="10">
    <source>
        <dbReference type="ARBA" id="ARBA00023114"/>
    </source>
</evidence>
<keyword evidence="4" id="KW-1134">Transmembrane beta strand</keyword>
<evidence type="ECO:0000259" key="17">
    <source>
        <dbReference type="Pfam" id="PF22461"/>
    </source>
</evidence>
<dbReference type="InterPro" id="IPR049712">
    <property type="entry name" value="Poly_export"/>
</dbReference>
<dbReference type="PANTHER" id="PTHR33619:SF3">
    <property type="entry name" value="POLYSACCHARIDE EXPORT PROTEIN GFCE-RELATED"/>
    <property type="match status" value="1"/>
</dbReference>
<comment type="similarity">
    <text evidence="2">Belongs to the BexD/CtrA/VexA family.</text>
</comment>
<protein>
    <submittedName>
        <fullName evidence="18">BexD/CtrA/VexA family polysaccharide export protein</fullName>
    </submittedName>
</protein>
<organism evidence="18 19">
    <name type="scientific">Akkermansia muciniphila</name>
    <dbReference type="NCBI Taxonomy" id="239935"/>
    <lineage>
        <taxon>Bacteria</taxon>
        <taxon>Pseudomonadati</taxon>
        <taxon>Verrucomicrobiota</taxon>
        <taxon>Verrucomicrobiia</taxon>
        <taxon>Verrucomicrobiales</taxon>
        <taxon>Akkermansiaceae</taxon>
        <taxon>Akkermansia</taxon>
    </lineage>
</organism>
<dbReference type="GO" id="GO:0009279">
    <property type="term" value="C:cell outer membrane"/>
    <property type="evidence" value="ECO:0007669"/>
    <property type="project" value="UniProtKB-SubCell"/>
</dbReference>
<keyword evidence="3" id="KW-0813">Transport</keyword>
<evidence type="ECO:0000259" key="16">
    <source>
        <dbReference type="Pfam" id="PF02563"/>
    </source>
</evidence>
<evidence type="ECO:0000256" key="13">
    <source>
        <dbReference type="ARBA" id="ARBA00023237"/>
    </source>
</evidence>
<evidence type="ECO:0000256" key="14">
    <source>
        <dbReference type="ARBA" id="ARBA00023288"/>
    </source>
</evidence>
<comment type="caution">
    <text evidence="18">The sequence shown here is derived from an EMBL/GenBank/DDBJ whole genome shotgun (WGS) entry which is preliminary data.</text>
</comment>
<keyword evidence="7" id="KW-0732">Signal</keyword>
<dbReference type="Pfam" id="PF02563">
    <property type="entry name" value="Poly_export"/>
    <property type="match status" value="1"/>
</dbReference>
<dbReference type="InterPro" id="IPR003715">
    <property type="entry name" value="Poly_export_N"/>
</dbReference>
<dbReference type="AlphaFoldDB" id="A0A2N8HDH8"/>
<comment type="subcellular location">
    <subcellularLocation>
        <location evidence="1">Cell outer membrane</location>
        <topology evidence="1">Multi-pass membrane protein</topology>
    </subcellularLocation>
</comment>
<feature type="domain" description="SLBB" evidence="17">
    <location>
        <begin position="146"/>
        <end position="224"/>
    </location>
</feature>
<accession>A0A2N8HDH8</accession>
<dbReference type="GO" id="GO:0006811">
    <property type="term" value="P:monoatomic ion transport"/>
    <property type="evidence" value="ECO:0007669"/>
    <property type="project" value="UniProtKB-KW"/>
</dbReference>
<keyword evidence="9" id="KW-0406">Ion transport</keyword>
<dbReference type="GO" id="GO:0046930">
    <property type="term" value="C:pore complex"/>
    <property type="evidence" value="ECO:0007669"/>
    <property type="project" value="UniProtKB-KW"/>
</dbReference>
<reference evidence="18 19" key="1">
    <citation type="journal article" date="2017" name="BMC Genomics">
        <title>Genome sequencing of 39 Akkermansia muciniphila isolates reveals its population structure, genomic and functional diverisity, and global distribution in mammalian gut microbiotas.</title>
        <authorList>
            <person name="Guo X."/>
            <person name="Li S."/>
            <person name="Zhang J."/>
            <person name="Wu F."/>
            <person name="Li X."/>
            <person name="Wu D."/>
            <person name="Zhang M."/>
            <person name="Ou Z."/>
            <person name="Jie Z."/>
            <person name="Yan Q."/>
            <person name="Li P."/>
            <person name="Yi J."/>
            <person name="Peng Y."/>
        </authorList>
    </citation>
    <scope>NUCLEOTIDE SEQUENCE [LARGE SCALE GENOMIC DNA]</scope>
    <source>
        <strain evidence="18 19">GP24</strain>
    </source>
</reference>
<dbReference type="PANTHER" id="PTHR33619">
    <property type="entry name" value="POLYSACCHARIDE EXPORT PROTEIN GFCE-RELATED"/>
    <property type="match status" value="1"/>
</dbReference>
<evidence type="ECO:0000256" key="15">
    <source>
        <dbReference type="SAM" id="Phobius"/>
    </source>
</evidence>
<gene>
    <name evidence="18" type="ORF">CXU22_05055</name>
</gene>
<evidence type="ECO:0000256" key="6">
    <source>
        <dbReference type="ARBA" id="ARBA00022692"/>
    </source>
</evidence>
<dbReference type="Gene3D" id="3.30.1950.10">
    <property type="entry name" value="wza like domain"/>
    <property type="match status" value="1"/>
</dbReference>
<keyword evidence="10" id="KW-0626">Porin</keyword>
<dbReference type="OrthoDB" id="181687at2"/>
<dbReference type="InterPro" id="IPR054765">
    <property type="entry name" value="SLBB_dom"/>
</dbReference>
<evidence type="ECO:0000313" key="19">
    <source>
        <dbReference type="Proteomes" id="UP000236000"/>
    </source>
</evidence>
<name>A0A2N8HDH8_9BACT</name>
<evidence type="ECO:0000256" key="7">
    <source>
        <dbReference type="ARBA" id="ARBA00022729"/>
    </source>
</evidence>
<evidence type="ECO:0000256" key="11">
    <source>
        <dbReference type="ARBA" id="ARBA00023136"/>
    </source>
</evidence>
<dbReference type="RefSeq" id="WP_102713212.1">
    <property type="nucleotide sequence ID" value="NZ_CABMLK010000001.1"/>
</dbReference>
<evidence type="ECO:0000256" key="1">
    <source>
        <dbReference type="ARBA" id="ARBA00004571"/>
    </source>
</evidence>
<feature type="domain" description="Polysaccharide export protein N-terminal" evidence="16">
    <location>
        <begin position="49"/>
        <end position="142"/>
    </location>
</feature>
<keyword evidence="11 15" id="KW-0472">Membrane</keyword>